<keyword evidence="2" id="KW-1185">Reference proteome</keyword>
<name>A0A1M4UBZ5_9FIRM</name>
<reference evidence="1 2" key="1">
    <citation type="submission" date="2016-11" db="EMBL/GenBank/DDBJ databases">
        <authorList>
            <person name="Jaros S."/>
            <person name="Januszkiewicz K."/>
            <person name="Wedrychowicz H."/>
        </authorList>
    </citation>
    <scope>NUCLEOTIDE SEQUENCE [LARGE SCALE GENOMIC DNA]</scope>
    <source>
        <strain evidence="1 2">DSM 10502</strain>
    </source>
</reference>
<dbReference type="RefSeq" id="WP_072934729.1">
    <property type="nucleotide sequence ID" value="NZ_FQUG01000003.1"/>
</dbReference>
<accession>A0A1M4UBZ5</accession>
<gene>
    <name evidence="1" type="ORF">SAMN02745190_00601</name>
</gene>
<dbReference type="STRING" id="1123243.SAMN02745190_00601"/>
<sequence>MNFIEEINEKGIACLMTENELNMLRITGHSGLKLRAAQKAARAARDELMLIFNASGYSVDQLEMMKDENGSHVLTYGIADIIRQEQ</sequence>
<dbReference type="EMBL" id="FQUG01000003">
    <property type="protein sequence ID" value="SHE54235.1"/>
    <property type="molecule type" value="Genomic_DNA"/>
</dbReference>
<proteinExistence type="predicted"/>
<dbReference type="AlphaFoldDB" id="A0A1M4UBZ5"/>
<protein>
    <submittedName>
        <fullName evidence="1">Uncharacterized protein</fullName>
    </submittedName>
</protein>
<organism evidence="1 2">
    <name type="scientific">Schwartzia succinivorans DSM 10502</name>
    <dbReference type="NCBI Taxonomy" id="1123243"/>
    <lineage>
        <taxon>Bacteria</taxon>
        <taxon>Bacillati</taxon>
        <taxon>Bacillota</taxon>
        <taxon>Negativicutes</taxon>
        <taxon>Selenomonadales</taxon>
        <taxon>Selenomonadaceae</taxon>
        <taxon>Schwartzia</taxon>
    </lineage>
</organism>
<evidence type="ECO:0000313" key="2">
    <source>
        <dbReference type="Proteomes" id="UP000184404"/>
    </source>
</evidence>
<evidence type="ECO:0000313" key="1">
    <source>
        <dbReference type="EMBL" id="SHE54235.1"/>
    </source>
</evidence>
<dbReference type="Proteomes" id="UP000184404">
    <property type="component" value="Unassembled WGS sequence"/>
</dbReference>